<dbReference type="AlphaFoldDB" id="Q872W4"/>
<gene>
    <name evidence="1" type="primary">B2G14.040</name>
</gene>
<dbReference type="EMBL" id="BX284753">
    <property type="protein sequence ID" value="CAD70449.1"/>
    <property type="molecule type" value="Genomic_DNA"/>
</dbReference>
<accession>Q872W4</accession>
<dbReference type="VEuPathDB" id="FungiDB:NCU08764"/>
<dbReference type="OMA" id="IYLYLDP"/>
<organism evidence="1">
    <name type="scientific">Neurospora crassa</name>
    <dbReference type="NCBI Taxonomy" id="5141"/>
    <lineage>
        <taxon>Eukaryota</taxon>
        <taxon>Fungi</taxon>
        <taxon>Dikarya</taxon>
        <taxon>Ascomycota</taxon>
        <taxon>Pezizomycotina</taxon>
        <taxon>Sordariomycetes</taxon>
        <taxon>Sordariomycetidae</taxon>
        <taxon>Sordariales</taxon>
        <taxon>Sordariaceae</taxon>
        <taxon>Neurospora</taxon>
    </lineage>
</organism>
<name>Q872W4_NEUCS</name>
<proteinExistence type="predicted"/>
<evidence type="ECO:0000313" key="1">
    <source>
        <dbReference type="EMBL" id="CAD70449.1"/>
    </source>
</evidence>
<protein>
    <submittedName>
        <fullName evidence="1">Uncharacterized protein B2G14.040</fullName>
    </submittedName>
</protein>
<sequence length="272" mass="31751">MSWAPTLKLPSELIQQVLNHFIDDLPGDHDIDWRSEDEIPRDELPQPLDPWTKYRHIPLFSCQKRRIERHYRDHWLSRITIYLYLDPNMYSTSRRMLYCRYLSCPEGKDLAMALPEVEFKEGGDGGAEADAEEKVTFFLRGAVRSARENSNGETSKREFGNVPEILPRVENTWAKVLKGKTERLGLTLRTKEQTLESGPEDNLWTRESEVVLKSLEVLDHVRRVQFNWKKLMSKVLLKFGLYNGYTYVPEPGVDVSEDEDWMIGMSRNNGMI</sequence>
<reference evidence="1" key="2">
    <citation type="submission" date="2003-03" db="EMBL/GenBank/DDBJ databases">
        <authorList>
            <person name="German Neurospora genome project"/>
        </authorList>
    </citation>
    <scope>NUCLEOTIDE SEQUENCE</scope>
</reference>
<reference evidence="1" key="1">
    <citation type="submission" date="2003-03" db="EMBL/GenBank/DDBJ databases">
        <authorList>
            <person name="Schulte U."/>
            <person name="Aign V."/>
            <person name="Hoheisel J."/>
            <person name="Brandt P."/>
            <person name="Fartmann B."/>
            <person name="Holland R."/>
            <person name="Nyakatura G."/>
            <person name="Mewes H.W."/>
            <person name="Mannhaupt G."/>
        </authorList>
    </citation>
    <scope>NUCLEOTIDE SEQUENCE</scope>
</reference>
<dbReference type="HOGENOM" id="CLU_068096_0_0_1"/>